<name>A0A7J8TGS2_GOSDV</name>
<keyword evidence="3" id="KW-1185">Reference proteome</keyword>
<dbReference type="EMBL" id="JABFAC010248341">
    <property type="protein sequence ID" value="MBA0637377.1"/>
    <property type="molecule type" value="Genomic_DNA"/>
</dbReference>
<dbReference type="Proteomes" id="UP000593561">
    <property type="component" value="Unassembled WGS sequence"/>
</dbReference>
<dbReference type="PANTHER" id="PTHR48200:SF1">
    <property type="entry name" value="AMINOTRANSFERASE-LIKE PLANT MOBILE DOMAIN-CONTAINING PROTEIN"/>
    <property type="match status" value="1"/>
</dbReference>
<evidence type="ECO:0000313" key="3">
    <source>
        <dbReference type="Proteomes" id="UP000593561"/>
    </source>
</evidence>
<evidence type="ECO:0000313" key="2">
    <source>
        <dbReference type="EMBL" id="MBA0637377.1"/>
    </source>
</evidence>
<evidence type="ECO:0000259" key="1">
    <source>
        <dbReference type="Pfam" id="PF24924"/>
    </source>
</evidence>
<gene>
    <name evidence="2" type="ORF">Godav_025214</name>
</gene>
<accession>A0A7J8TGS2</accession>
<organism evidence="2 3">
    <name type="scientific">Gossypium davidsonii</name>
    <name type="common">Davidson's cotton</name>
    <name type="synonym">Gossypium klotzschianum subsp. davidsonii</name>
    <dbReference type="NCBI Taxonomy" id="34287"/>
    <lineage>
        <taxon>Eukaryota</taxon>
        <taxon>Viridiplantae</taxon>
        <taxon>Streptophyta</taxon>
        <taxon>Embryophyta</taxon>
        <taxon>Tracheophyta</taxon>
        <taxon>Spermatophyta</taxon>
        <taxon>Magnoliopsida</taxon>
        <taxon>eudicotyledons</taxon>
        <taxon>Gunneridae</taxon>
        <taxon>Pentapetalae</taxon>
        <taxon>rosids</taxon>
        <taxon>malvids</taxon>
        <taxon>Malvales</taxon>
        <taxon>Malvaceae</taxon>
        <taxon>Malvoideae</taxon>
        <taxon>Gossypium</taxon>
    </lineage>
</organism>
<dbReference type="PANTHER" id="PTHR48200">
    <property type="entry name" value="PROTEIN, PUTATIVE-RELATED"/>
    <property type="match status" value="1"/>
</dbReference>
<feature type="domain" description="DUF7745" evidence="1">
    <location>
        <begin position="183"/>
        <end position="307"/>
    </location>
</feature>
<protein>
    <recommendedName>
        <fullName evidence="1">DUF7745 domain-containing protein</fullName>
    </recommendedName>
</protein>
<proteinExistence type="predicted"/>
<dbReference type="AlphaFoldDB" id="A0A7J8TGS2"/>
<reference evidence="2 3" key="1">
    <citation type="journal article" date="2019" name="Genome Biol. Evol.">
        <title>Insights into the evolution of the New World diploid cottons (Gossypium, subgenus Houzingenia) based on genome sequencing.</title>
        <authorList>
            <person name="Grover C.E."/>
            <person name="Arick M.A. 2nd"/>
            <person name="Thrash A."/>
            <person name="Conover J.L."/>
            <person name="Sanders W.S."/>
            <person name="Peterson D.G."/>
            <person name="Frelichowski J.E."/>
            <person name="Scheffler J.A."/>
            <person name="Scheffler B.E."/>
            <person name="Wendel J.F."/>
        </authorList>
    </citation>
    <scope>NUCLEOTIDE SEQUENCE [LARGE SCALE GENOMIC DNA]</scope>
    <source>
        <strain evidence="2">27</strain>
        <tissue evidence="2">Leaf</tissue>
    </source>
</reference>
<comment type="caution">
    <text evidence="2">The sequence shown here is derived from an EMBL/GenBank/DDBJ whole genome shotgun (WGS) entry which is preliminary data.</text>
</comment>
<sequence>MENRFLDKVEDNAAVQAWSKTTQRGKGDSLAEGYVSELWDFTRISVTQNSLQELKEIWDQWNDEVKHLFYSSYGDLPYLLDMKVDKHLFRALAQFWNLAYSCFTFGGGDLVPTVEEYMALLRCSKIQADRVYSRAVNVPTFLIDKYHWEEASNGHFWIVDKVSYRVFFENYSPLKEIVDILRRNDISEEKWMAILQDLREEDIKWRAHWMLPDEILYRSGNFDWVPTLRIWGAVGYAPLLVLRQYRSRQFIPVTQGLAQCEFSYKGDGYNKKIREMSNAWNQTRRMKRLAVGLITTPEYIEWWGRRINDNISGLS</sequence>
<feature type="domain" description="DUF7745" evidence="1">
    <location>
        <begin position="55"/>
        <end position="139"/>
    </location>
</feature>
<dbReference type="Pfam" id="PF24924">
    <property type="entry name" value="DUF7745"/>
    <property type="match status" value="2"/>
</dbReference>
<dbReference type="InterPro" id="IPR056647">
    <property type="entry name" value="DUF7745"/>
</dbReference>